<protein>
    <submittedName>
        <fullName evidence="1">Uncharacterized protein</fullName>
    </submittedName>
</protein>
<evidence type="ECO:0000313" key="1">
    <source>
        <dbReference type="EMBL" id="EPJ27431.1"/>
    </source>
</evidence>
<comment type="caution">
    <text evidence="1">The sequence shown here is derived from an EMBL/GenBank/DDBJ whole genome shotgun (WGS) entry which is preliminary data.</text>
</comment>
<name>A0ABN0MNI0_CHLPS</name>
<sequence>MAIIVEEPKTINIVSRNNLRDEQRCDGFLFASLRLIVEGNEESILLFVGTGFDMPNP</sequence>
<accession>A0ABN0MNI0</accession>
<dbReference type="Proteomes" id="UP000014627">
    <property type="component" value="Unassembled WGS sequence"/>
</dbReference>
<dbReference type="EMBL" id="ATLC01000055">
    <property type="protein sequence ID" value="EPJ27431.1"/>
    <property type="molecule type" value="Genomic_DNA"/>
</dbReference>
<evidence type="ECO:0000313" key="2">
    <source>
        <dbReference type="Proteomes" id="UP000014627"/>
    </source>
</evidence>
<proteinExistence type="predicted"/>
<keyword evidence="2" id="KW-1185">Reference proteome</keyword>
<organism evidence="1 2">
    <name type="scientific">Chlamydia psittaci 99DC5</name>
    <dbReference type="NCBI Taxonomy" id="1112251"/>
    <lineage>
        <taxon>Bacteria</taxon>
        <taxon>Pseudomonadati</taxon>
        <taxon>Chlamydiota</taxon>
        <taxon>Chlamydiia</taxon>
        <taxon>Chlamydiales</taxon>
        <taxon>Chlamydiaceae</taxon>
        <taxon>Chlamydia/Chlamydophila group</taxon>
        <taxon>Chlamydia</taxon>
    </lineage>
</organism>
<reference evidence="1 2" key="1">
    <citation type="submission" date="2013-04" db="EMBL/GenBank/DDBJ databases">
        <title>Genome sequence of Chlamydia psittaci 99DC5.</title>
        <authorList>
            <person name="Huot-Creasy H."/>
            <person name="McCracken C.L."/>
            <person name="Humphries M."/>
            <person name="Sachse K."/>
            <person name="Laroucau K."/>
            <person name="Bavoil P."/>
            <person name="Myers G.S."/>
        </authorList>
    </citation>
    <scope>NUCLEOTIDE SEQUENCE [LARGE SCALE GENOMIC DNA]</scope>
    <source>
        <strain evidence="1 2">99DC5</strain>
    </source>
</reference>
<gene>
    <name evidence="1" type="ORF">CP99DC5_1029</name>
</gene>